<keyword evidence="12" id="KW-0902">Two-component regulatory system</keyword>
<feature type="coiled-coil region" evidence="14">
    <location>
        <begin position="348"/>
        <end position="375"/>
    </location>
</feature>
<evidence type="ECO:0000256" key="10">
    <source>
        <dbReference type="ARBA" id="ARBA00022840"/>
    </source>
</evidence>
<dbReference type="SMART" id="SM00387">
    <property type="entry name" value="HATPase_c"/>
    <property type="match status" value="1"/>
</dbReference>
<feature type="domain" description="Histidine kinase" evidence="16">
    <location>
        <begin position="321"/>
        <end position="536"/>
    </location>
</feature>
<evidence type="ECO:0000256" key="5">
    <source>
        <dbReference type="ARBA" id="ARBA00022553"/>
    </source>
</evidence>
<dbReference type="InterPro" id="IPR003594">
    <property type="entry name" value="HATPase_dom"/>
</dbReference>
<keyword evidence="8" id="KW-0547">Nucleotide-binding</keyword>
<dbReference type="PROSITE" id="PS50885">
    <property type="entry name" value="HAMP"/>
    <property type="match status" value="1"/>
</dbReference>
<keyword evidence="11 15" id="KW-1133">Transmembrane helix</keyword>
<organism evidence="18 19">
    <name type="scientific">Fusibacter ferrireducens</name>
    <dbReference type="NCBI Taxonomy" id="2785058"/>
    <lineage>
        <taxon>Bacteria</taxon>
        <taxon>Bacillati</taxon>
        <taxon>Bacillota</taxon>
        <taxon>Clostridia</taxon>
        <taxon>Eubacteriales</taxon>
        <taxon>Eubacteriales Family XII. Incertae Sedis</taxon>
        <taxon>Fusibacter</taxon>
    </lineage>
</organism>
<comment type="catalytic activity">
    <reaction evidence="1">
        <text>ATP + protein L-histidine = ADP + protein N-phospho-L-histidine.</text>
        <dbReference type="EC" id="2.7.13.3"/>
    </reaction>
</comment>
<evidence type="ECO:0000256" key="13">
    <source>
        <dbReference type="ARBA" id="ARBA00023136"/>
    </source>
</evidence>
<evidence type="ECO:0000256" key="15">
    <source>
        <dbReference type="SAM" id="Phobius"/>
    </source>
</evidence>
<dbReference type="CDD" id="cd06225">
    <property type="entry name" value="HAMP"/>
    <property type="match status" value="1"/>
</dbReference>
<dbReference type="Gene3D" id="6.10.340.10">
    <property type="match status" value="1"/>
</dbReference>
<dbReference type="InterPro" id="IPR036097">
    <property type="entry name" value="HisK_dim/P_sf"/>
</dbReference>
<proteinExistence type="predicted"/>
<dbReference type="Pfam" id="PF02518">
    <property type="entry name" value="HATPase_c"/>
    <property type="match status" value="1"/>
</dbReference>
<feature type="domain" description="HAMP" evidence="17">
    <location>
        <begin position="260"/>
        <end position="313"/>
    </location>
</feature>
<keyword evidence="7 15" id="KW-0812">Transmembrane</keyword>
<dbReference type="InterPro" id="IPR036890">
    <property type="entry name" value="HATPase_C_sf"/>
</dbReference>
<feature type="transmembrane region" description="Helical" evidence="15">
    <location>
        <begin position="232"/>
        <end position="254"/>
    </location>
</feature>
<comment type="subcellular location">
    <subcellularLocation>
        <location evidence="2">Cell membrane</location>
        <topology evidence="2">Multi-pass membrane protein</topology>
    </subcellularLocation>
</comment>
<keyword evidence="9" id="KW-0418">Kinase</keyword>
<dbReference type="EC" id="2.7.13.3" evidence="3"/>
<feature type="transmembrane region" description="Helical" evidence="15">
    <location>
        <begin position="33"/>
        <end position="53"/>
    </location>
</feature>
<name>A0ABR9ZUR1_9FIRM</name>
<dbReference type="SUPFAM" id="SSF158472">
    <property type="entry name" value="HAMP domain-like"/>
    <property type="match status" value="1"/>
</dbReference>
<evidence type="ECO:0000256" key="2">
    <source>
        <dbReference type="ARBA" id="ARBA00004651"/>
    </source>
</evidence>
<evidence type="ECO:0000256" key="4">
    <source>
        <dbReference type="ARBA" id="ARBA00022475"/>
    </source>
</evidence>
<evidence type="ECO:0000256" key="14">
    <source>
        <dbReference type="SAM" id="Coils"/>
    </source>
</evidence>
<dbReference type="Gene3D" id="3.30.565.10">
    <property type="entry name" value="Histidine kinase-like ATPase, C-terminal domain"/>
    <property type="match status" value="1"/>
</dbReference>
<dbReference type="CDD" id="cd00075">
    <property type="entry name" value="HATPase"/>
    <property type="match status" value="1"/>
</dbReference>
<dbReference type="Proteomes" id="UP000614200">
    <property type="component" value="Unassembled WGS sequence"/>
</dbReference>
<keyword evidence="5" id="KW-0597">Phosphoprotein</keyword>
<evidence type="ECO:0000256" key="11">
    <source>
        <dbReference type="ARBA" id="ARBA00022989"/>
    </source>
</evidence>
<dbReference type="EMBL" id="JADKNH010000007">
    <property type="protein sequence ID" value="MBF4694086.1"/>
    <property type="molecule type" value="Genomic_DNA"/>
</dbReference>
<dbReference type="PANTHER" id="PTHR45528:SF1">
    <property type="entry name" value="SENSOR HISTIDINE KINASE CPXA"/>
    <property type="match status" value="1"/>
</dbReference>
<dbReference type="PANTHER" id="PTHR45528">
    <property type="entry name" value="SENSOR HISTIDINE KINASE CPXA"/>
    <property type="match status" value="1"/>
</dbReference>
<reference evidence="18 19" key="1">
    <citation type="submission" date="2020-11" db="EMBL/GenBank/DDBJ databases">
        <title>Fusibacter basophilias sp. nov.</title>
        <authorList>
            <person name="Qiu D."/>
        </authorList>
    </citation>
    <scope>NUCLEOTIDE SEQUENCE [LARGE SCALE GENOMIC DNA]</scope>
    <source>
        <strain evidence="18 19">Q10-2</strain>
    </source>
</reference>
<dbReference type="SMART" id="SM00388">
    <property type="entry name" value="HisKA"/>
    <property type="match status" value="1"/>
</dbReference>
<evidence type="ECO:0000256" key="8">
    <source>
        <dbReference type="ARBA" id="ARBA00022741"/>
    </source>
</evidence>
<dbReference type="InterPro" id="IPR005467">
    <property type="entry name" value="His_kinase_dom"/>
</dbReference>
<keyword evidence="14" id="KW-0175">Coiled coil</keyword>
<evidence type="ECO:0000256" key="12">
    <source>
        <dbReference type="ARBA" id="ARBA00023012"/>
    </source>
</evidence>
<keyword evidence="13 15" id="KW-0472">Membrane</keyword>
<dbReference type="SUPFAM" id="SSF55874">
    <property type="entry name" value="ATPase domain of HSP90 chaperone/DNA topoisomerase II/histidine kinase"/>
    <property type="match status" value="1"/>
</dbReference>
<evidence type="ECO:0000313" key="19">
    <source>
        <dbReference type="Proteomes" id="UP000614200"/>
    </source>
</evidence>
<dbReference type="SUPFAM" id="SSF47384">
    <property type="entry name" value="Homodimeric domain of signal transducing histidine kinase"/>
    <property type="match status" value="1"/>
</dbReference>
<evidence type="ECO:0000256" key="7">
    <source>
        <dbReference type="ARBA" id="ARBA00022692"/>
    </source>
</evidence>
<comment type="caution">
    <text evidence="18">The sequence shown here is derived from an EMBL/GenBank/DDBJ whole genome shotgun (WGS) entry which is preliminary data.</text>
</comment>
<evidence type="ECO:0000313" key="18">
    <source>
        <dbReference type="EMBL" id="MBF4694086.1"/>
    </source>
</evidence>
<dbReference type="SMART" id="SM00304">
    <property type="entry name" value="HAMP"/>
    <property type="match status" value="1"/>
</dbReference>
<gene>
    <name evidence="18" type="ORF">ISU02_13275</name>
</gene>
<dbReference type="InterPro" id="IPR050398">
    <property type="entry name" value="HssS/ArlS-like"/>
</dbReference>
<keyword evidence="10" id="KW-0067">ATP-binding</keyword>
<dbReference type="Pfam" id="PF00512">
    <property type="entry name" value="HisKA"/>
    <property type="match status" value="1"/>
</dbReference>
<dbReference type="CDD" id="cd00082">
    <property type="entry name" value="HisKA"/>
    <property type="match status" value="1"/>
</dbReference>
<evidence type="ECO:0000256" key="6">
    <source>
        <dbReference type="ARBA" id="ARBA00022679"/>
    </source>
</evidence>
<sequence length="539" mass="62394">MATLSNKQNFFKRQYHKLYDPFRKLKLTTRITVFNVILFAILILFVFLFVTVLTRQFLFYKNKDELISKKTQIEDFINEDADILYQTPDNQRVPYLYERLKKLYLFENYKFVVLVSDNANRTSYLLNKSYYDRFVTGTEYTDTSNLSTVLKVETSTDGTFLDLKIYDNQASDGQSIIGSLQIPFSLDQTTSDVFITKILGTDVMHTTSNIVFLDGKKVYITLFLTSTLDEDYLMSLNSALFVSSIIGILLLSIFGRYFTRRALRPLVNLSYTAQNINNENLDYRIPSIGTNDEVDTLIKSLNFMLQNLEKSFDYQKRFVSDASHELRIPLTIILGYVDLLKTMGYDERELLDESIESIESEAKNMKNLVEKLLLLARVENRTFEVNFDRISVKEISDKLIHECRIIYEDYTFDSELNYTGDIIVDKELIVQIFRALVDNAVKYTEPPGTITVTSRELRKYYEIAIQDTGRGIPAENIPNLTNRFFRVDEDRNRKTGGVGLGLAIVESLMKVQGGRIQIESQEHVGTKISLLFPKDQFMK</sequence>
<accession>A0ABR9ZUR1</accession>
<protein>
    <recommendedName>
        <fullName evidence="3">histidine kinase</fullName>
        <ecNumber evidence="3">2.7.13.3</ecNumber>
    </recommendedName>
</protein>
<evidence type="ECO:0000256" key="9">
    <source>
        <dbReference type="ARBA" id="ARBA00022777"/>
    </source>
</evidence>
<keyword evidence="4" id="KW-1003">Cell membrane</keyword>
<dbReference type="Pfam" id="PF00672">
    <property type="entry name" value="HAMP"/>
    <property type="match status" value="1"/>
</dbReference>
<dbReference type="InterPro" id="IPR003661">
    <property type="entry name" value="HisK_dim/P_dom"/>
</dbReference>
<dbReference type="InterPro" id="IPR004358">
    <property type="entry name" value="Sig_transdc_His_kin-like_C"/>
</dbReference>
<evidence type="ECO:0000256" key="1">
    <source>
        <dbReference type="ARBA" id="ARBA00000085"/>
    </source>
</evidence>
<dbReference type="PRINTS" id="PR00344">
    <property type="entry name" value="BCTRLSENSOR"/>
</dbReference>
<evidence type="ECO:0000256" key="3">
    <source>
        <dbReference type="ARBA" id="ARBA00012438"/>
    </source>
</evidence>
<keyword evidence="6" id="KW-0808">Transferase</keyword>
<dbReference type="PROSITE" id="PS50109">
    <property type="entry name" value="HIS_KIN"/>
    <property type="match status" value="1"/>
</dbReference>
<evidence type="ECO:0000259" key="17">
    <source>
        <dbReference type="PROSITE" id="PS50885"/>
    </source>
</evidence>
<dbReference type="Gene3D" id="1.10.287.130">
    <property type="match status" value="1"/>
</dbReference>
<dbReference type="InterPro" id="IPR003660">
    <property type="entry name" value="HAMP_dom"/>
</dbReference>
<keyword evidence="19" id="KW-1185">Reference proteome</keyword>
<evidence type="ECO:0000259" key="16">
    <source>
        <dbReference type="PROSITE" id="PS50109"/>
    </source>
</evidence>